<evidence type="ECO:0000313" key="1">
    <source>
        <dbReference type="EMBL" id="KSW10713.1"/>
    </source>
</evidence>
<reference evidence="1 2" key="1">
    <citation type="submission" date="2015-11" db="EMBL/GenBank/DDBJ databases">
        <title>Genome sequence of Pyrodictium occultum PL-19, a marine hyperthermophilic archaeon isolated from Volcano, Italy.</title>
        <authorList>
            <person name="Utturkar S."/>
            <person name="Huber H."/>
            <person name="Leptihn S."/>
            <person name="Brown S."/>
            <person name="Stetter K.O."/>
            <person name="Podar M."/>
        </authorList>
    </citation>
    <scope>NUCLEOTIDE SEQUENCE [LARGE SCALE GENOMIC DNA]</scope>
    <source>
        <strain evidence="1 2">PL-19</strain>
    </source>
</reference>
<protein>
    <submittedName>
        <fullName evidence="1">Uncharacterized protein</fullName>
    </submittedName>
</protein>
<dbReference type="InterPro" id="IPR058303">
    <property type="entry name" value="DUF7990"/>
</dbReference>
<dbReference type="Pfam" id="PF25952">
    <property type="entry name" value="DUF7990"/>
    <property type="match status" value="1"/>
</dbReference>
<dbReference type="OrthoDB" id="21404at2157"/>
<proteinExistence type="predicted"/>
<dbReference type="RefSeq" id="WP_058371478.1">
    <property type="nucleotide sequence ID" value="NZ_LNTB01000002.1"/>
</dbReference>
<evidence type="ECO:0000313" key="2">
    <source>
        <dbReference type="Proteomes" id="UP000053352"/>
    </source>
</evidence>
<dbReference type="EMBL" id="LNTB01000002">
    <property type="protein sequence ID" value="KSW10713.1"/>
    <property type="molecule type" value="Genomic_DNA"/>
</dbReference>
<comment type="caution">
    <text evidence="1">The sequence shown here is derived from an EMBL/GenBank/DDBJ whole genome shotgun (WGS) entry which is preliminary data.</text>
</comment>
<accession>A0A0V8RRS1</accession>
<keyword evidence="2" id="KW-1185">Reference proteome</keyword>
<gene>
    <name evidence="1" type="ORF">CF15_07975</name>
</gene>
<organism evidence="1 2">
    <name type="scientific">Pyrodictium occultum</name>
    <dbReference type="NCBI Taxonomy" id="2309"/>
    <lineage>
        <taxon>Archaea</taxon>
        <taxon>Thermoproteota</taxon>
        <taxon>Thermoprotei</taxon>
        <taxon>Desulfurococcales</taxon>
        <taxon>Pyrodictiaceae</taxon>
        <taxon>Pyrodictium</taxon>
    </lineage>
</organism>
<sequence>MLRFLRRLLGEAKAFITGMQEALIEQSVEVLELELLELEHAFLSLVLGSLVGLPLAPMGVAAELAPLLEGETRILFERTWRGADAIADLFSRMGGEW</sequence>
<name>A0A0V8RRS1_PYROC</name>
<dbReference type="Proteomes" id="UP000053352">
    <property type="component" value="Unassembled WGS sequence"/>
</dbReference>
<dbReference type="AlphaFoldDB" id="A0A0V8RRS1"/>
<dbReference type="STRING" id="2309.CF15_07975"/>